<geneLocation type="plasmid" evidence="3">
    <name>pSH</name>
</geneLocation>
<accession>A0A0X9MIF0</accession>
<name>A0A0X9MIF0_9SPHN</name>
<keyword evidence="3" id="KW-0614">Plasmid</keyword>
<feature type="domain" description="DDE" evidence="2">
    <location>
        <begin position="95"/>
        <end position="204"/>
    </location>
</feature>
<feature type="region of interest" description="Disordered" evidence="1">
    <location>
        <begin position="67"/>
        <end position="86"/>
    </location>
</feature>
<reference evidence="3" key="1">
    <citation type="submission" date="2017-08" db="EMBL/GenBank/DDBJ databases">
        <title>Complete sequence of the plasmid of the isoproturon degrdaing bacteria Sphingomonas sp. strain SH.</title>
        <authorList>
            <person name="Devers-Lamrani M."/>
            <person name="Hussain S."/>
            <person name="Storck V."/>
            <person name="Martin-Laurent F."/>
        </authorList>
    </citation>
    <scope>NUCLEOTIDE SEQUENCE</scope>
    <source>
        <strain evidence="3">SH</strain>
        <plasmid evidence="3">pSH</plasmid>
    </source>
</reference>
<protein>
    <submittedName>
        <fullName evidence="3">Mobile element protein</fullName>
    </submittedName>
</protein>
<organism evidence="3">
    <name type="scientific">Sphingomonas sp. SH</name>
    <dbReference type="NCBI Taxonomy" id="849864"/>
    <lineage>
        <taxon>Bacteria</taxon>
        <taxon>Pseudomonadati</taxon>
        <taxon>Pseudomonadota</taxon>
        <taxon>Alphaproteobacteria</taxon>
        <taxon>Sphingomonadales</taxon>
        <taxon>Sphingomonadaceae</taxon>
        <taxon>Sphingomonas</taxon>
    </lineage>
</organism>
<dbReference type="PANTHER" id="PTHR35528:SF3">
    <property type="entry name" value="BLL1675 PROTEIN"/>
    <property type="match status" value="1"/>
</dbReference>
<proteinExistence type="predicted"/>
<dbReference type="PANTHER" id="PTHR35528">
    <property type="entry name" value="BLL1675 PROTEIN"/>
    <property type="match status" value="1"/>
</dbReference>
<evidence type="ECO:0000259" key="2">
    <source>
        <dbReference type="Pfam" id="PF13610"/>
    </source>
</evidence>
<dbReference type="InterPro" id="IPR032874">
    <property type="entry name" value="DDE_dom"/>
</dbReference>
<evidence type="ECO:0000256" key="1">
    <source>
        <dbReference type="SAM" id="MobiDB-lite"/>
    </source>
</evidence>
<sequence length="236" mass="27918">MTGSQLYRGFRYPREIISHVVWLYFRFSLSFRDIEELMASRGIVVTYETIRQWTLRFGQQYAAELRRRQPRRGDKMAPRRGRADDQGKSIITSGRAVDQDGHVLDVLVQSRRDRQAAKRFFRKLLKGLRYVPRVLITDKLKSYAAAKAQIMPGVEHRQHKGLNNRAELSHQPTRQRERQMRRYKSPRHAQRFLSAHGPINNVFRCQRNRLSAQQYRHVRTQAFSLWNEVTDVAKNA</sequence>
<dbReference type="AlphaFoldDB" id="A0A0X9MIF0"/>
<dbReference type="Pfam" id="PF13610">
    <property type="entry name" value="DDE_Tnp_IS240"/>
    <property type="match status" value="1"/>
</dbReference>
<evidence type="ECO:0000313" key="3">
    <source>
        <dbReference type="EMBL" id="ALZ45887.1"/>
    </source>
</evidence>
<dbReference type="EMBL" id="KU237244">
    <property type="protein sequence ID" value="ALZ45887.1"/>
    <property type="molecule type" value="Genomic_DNA"/>
</dbReference>
<dbReference type="InterPro" id="IPR052183">
    <property type="entry name" value="IS_Transposase"/>
</dbReference>